<comment type="caution">
    <text evidence="2">The sequence shown here is derived from an EMBL/GenBank/DDBJ whole genome shotgun (WGS) entry which is preliminary data.</text>
</comment>
<dbReference type="EMBL" id="JTDY01000006">
    <property type="protein sequence ID" value="KOB79495.1"/>
    <property type="molecule type" value="Genomic_DNA"/>
</dbReference>
<feature type="region of interest" description="Disordered" evidence="1">
    <location>
        <begin position="88"/>
        <end position="120"/>
    </location>
</feature>
<dbReference type="Proteomes" id="UP000037510">
    <property type="component" value="Unassembled WGS sequence"/>
</dbReference>
<feature type="compositionally biased region" description="Basic and acidic residues" evidence="1">
    <location>
        <begin position="108"/>
        <end position="120"/>
    </location>
</feature>
<accession>A0A0L7LVN2</accession>
<evidence type="ECO:0000313" key="3">
    <source>
        <dbReference type="Proteomes" id="UP000037510"/>
    </source>
</evidence>
<gene>
    <name evidence="2" type="ORF">OBRU01_00151</name>
</gene>
<organism evidence="2 3">
    <name type="scientific">Operophtera brumata</name>
    <name type="common">Winter moth</name>
    <name type="synonym">Phalaena brumata</name>
    <dbReference type="NCBI Taxonomy" id="104452"/>
    <lineage>
        <taxon>Eukaryota</taxon>
        <taxon>Metazoa</taxon>
        <taxon>Ecdysozoa</taxon>
        <taxon>Arthropoda</taxon>
        <taxon>Hexapoda</taxon>
        <taxon>Insecta</taxon>
        <taxon>Pterygota</taxon>
        <taxon>Neoptera</taxon>
        <taxon>Endopterygota</taxon>
        <taxon>Lepidoptera</taxon>
        <taxon>Glossata</taxon>
        <taxon>Ditrysia</taxon>
        <taxon>Geometroidea</taxon>
        <taxon>Geometridae</taxon>
        <taxon>Larentiinae</taxon>
        <taxon>Operophtera</taxon>
    </lineage>
</organism>
<feature type="non-terminal residue" evidence="2">
    <location>
        <position position="192"/>
    </location>
</feature>
<evidence type="ECO:0000313" key="2">
    <source>
        <dbReference type="EMBL" id="KOB79495.1"/>
    </source>
</evidence>
<feature type="compositionally biased region" description="Polar residues" evidence="1">
    <location>
        <begin position="91"/>
        <end position="107"/>
    </location>
</feature>
<keyword evidence="3" id="KW-1185">Reference proteome</keyword>
<proteinExistence type="predicted"/>
<evidence type="ECO:0000256" key="1">
    <source>
        <dbReference type="SAM" id="MobiDB-lite"/>
    </source>
</evidence>
<sequence length="192" mass="21163">MVTVFTLSNHGAIKRRPRVLLRFLSESPDAVSNLNRFSYSAEPGDTIATTKEEEWVTKKTSEVTTTRQIATRVKRELVLEDGRLVSDSGPKISTSVNEDTHTTNLQQTEHRAPDDKNRKEDPALIGRINEAIGAPLDEVDGPGQLAPAGAKVVLSSSVVANPGGKVRESRDLRVLTRNVTERLNETEESIHR</sequence>
<reference evidence="2 3" key="1">
    <citation type="journal article" date="2015" name="Genome Biol. Evol.">
        <title>The genome of winter moth (Operophtera brumata) provides a genomic perspective on sexual dimorphism and phenology.</title>
        <authorList>
            <person name="Derks M.F."/>
            <person name="Smit S."/>
            <person name="Salis L."/>
            <person name="Schijlen E."/>
            <person name="Bossers A."/>
            <person name="Mateman C."/>
            <person name="Pijl A.S."/>
            <person name="de Ridder D."/>
            <person name="Groenen M.A."/>
            <person name="Visser M.E."/>
            <person name="Megens H.J."/>
        </authorList>
    </citation>
    <scope>NUCLEOTIDE SEQUENCE [LARGE SCALE GENOMIC DNA]</scope>
    <source>
        <strain evidence="2">WM2013NL</strain>
        <tissue evidence="2">Head and thorax</tissue>
    </source>
</reference>
<dbReference type="AlphaFoldDB" id="A0A0L7LVN2"/>
<protein>
    <submittedName>
        <fullName evidence="2">Uncharacterized protein</fullName>
    </submittedName>
</protein>
<name>A0A0L7LVN2_OPEBR</name>